<sequence>MSELRISIQLAVAGDMVKQDVLEIAEHKLGEMTEEEIESAIEIKIRTWVDRMIQVEWEVIEE</sequence>
<name>A0ABU3R6J0_9BACL</name>
<dbReference type="Proteomes" id="UP001260980">
    <property type="component" value="Unassembled WGS sequence"/>
</dbReference>
<evidence type="ECO:0000313" key="1">
    <source>
        <dbReference type="EMBL" id="MDU0199870.1"/>
    </source>
</evidence>
<keyword evidence="2" id="KW-1185">Reference proteome</keyword>
<dbReference type="RefSeq" id="WP_315949160.1">
    <property type="nucleotide sequence ID" value="NZ_JAWCUD010000001.1"/>
</dbReference>
<dbReference type="EMBL" id="JAWCUD010000001">
    <property type="protein sequence ID" value="MDU0199870.1"/>
    <property type="molecule type" value="Genomic_DNA"/>
</dbReference>
<gene>
    <name evidence="1" type="ORF">RQP52_02150</name>
</gene>
<reference evidence="1 2" key="1">
    <citation type="submission" date="2023-10" db="EMBL/GenBank/DDBJ databases">
        <title>Paenibacillus strain PFR10 Genome sequencing and assembly.</title>
        <authorList>
            <person name="Kim I."/>
        </authorList>
    </citation>
    <scope>NUCLEOTIDE SEQUENCE [LARGE SCALE GENOMIC DNA]</scope>
    <source>
        <strain evidence="1 2">PFR10</strain>
    </source>
</reference>
<proteinExistence type="predicted"/>
<evidence type="ECO:0000313" key="2">
    <source>
        <dbReference type="Proteomes" id="UP001260980"/>
    </source>
</evidence>
<organism evidence="1 2">
    <name type="scientific">Paenibacillus violae</name>
    <dbReference type="NCBI Taxonomy" id="3077234"/>
    <lineage>
        <taxon>Bacteria</taxon>
        <taxon>Bacillati</taxon>
        <taxon>Bacillota</taxon>
        <taxon>Bacilli</taxon>
        <taxon>Bacillales</taxon>
        <taxon>Paenibacillaceae</taxon>
        <taxon>Paenibacillus</taxon>
    </lineage>
</organism>
<accession>A0ABU3R6J0</accession>
<comment type="caution">
    <text evidence="1">The sequence shown here is derived from an EMBL/GenBank/DDBJ whole genome shotgun (WGS) entry which is preliminary data.</text>
</comment>
<protein>
    <submittedName>
        <fullName evidence="1">Uncharacterized protein</fullName>
    </submittedName>
</protein>